<reference evidence="2" key="2">
    <citation type="submission" date="2022-06" db="EMBL/GenBank/DDBJ databases">
        <title>Xiashengella guii gen. nov. sp. nov., a bacterium isolated form anaerobic digestion tank.</title>
        <authorList>
            <person name="Huang H."/>
        </authorList>
    </citation>
    <scope>NUCLEOTIDE SEQUENCE</scope>
    <source>
        <strain evidence="2">Ai-910</strain>
    </source>
</reference>
<keyword evidence="3" id="KW-1185">Reference proteome</keyword>
<evidence type="ECO:0000313" key="2">
    <source>
        <dbReference type="EMBL" id="URW80596.1"/>
    </source>
</evidence>
<dbReference type="Proteomes" id="UP001056426">
    <property type="component" value="Chromosome"/>
</dbReference>
<dbReference type="AlphaFoldDB" id="A0A9J6ZRM3"/>
<evidence type="ECO:0000313" key="3">
    <source>
        <dbReference type="Proteomes" id="UP001056426"/>
    </source>
</evidence>
<organism evidence="2 3">
    <name type="scientific">Xiashengella succiniciproducens</name>
    <dbReference type="NCBI Taxonomy" id="2949635"/>
    <lineage>
        <taxon>Bacteria</taxon>
        <taxon>Pseudomonadati</taxon>
        <taxon>Bacteroidota</taxon>
        <taxon>Bacteroidia</taxon>
        <taxon>Marinilabiliales</taxon>
        <taxon>Marinilabiliaceae</taxon>
        <taxon>Xiashengella</taxon>
    </lineage>
</organism>
<reference evidence="2" key="1">
    <citation type="submission" date="2022-05" db="EMBL/GenBank/DDBJ databases">
        <authorList>
            <person name="Sun X."/>
        </authorList>
    </citation>
    <scope>NUCLEOTIDE SEQUENCE</scope>
    <source>
        <strain evidence="2">Ai-910</strain>
    </source>
</reference>
<evidence type="ECO:0000256" key="1">
    <source>
        <dbReference type="SAM" id="MobiDB-lite"/>
    </source>
</evidence>
<proteinExistence type="predicted"/>
<feature type="region of interest" description="Disordered" evidence="1">
    <location>
        <begin position="80"/>
        <end position="107"/>
    </location>
</feature>
<name>A0A9J6ZRM3_9BACT</name>
<dbReference type="EMBL" id="CP098400">
    <property type="protein sequence ID" value="URW80596.1"/>
    <property type="molecule type" value="Genomic_DNA"/>
</dbReference>
<accession>A0A9J6ZRM3</accession>
<dbReference type="KEGG" id="alkq:M9189_04430"/>
<sequence>MKALKTVFYLVIVLTIAKCSTDGKLYQSESDISLENPNKTEITASSDSVQYSIAFDKNQEQLQNRLNIEGVHTYNDALTYKHKKAEKPSNKNSKASPNTFMSIGTVR</sequence>
<dbReference type="RefSeq" id="WP_250724926.1">
    <property type="nucleotide sequence ID" value="NZ_CP098400.1"/>
</dbReference>
<feature type="compositionally biased region" description="Polar residues" evidence="1">
    <location>
        <begin position="90"/>
        <end position="107"/>
    </location>
</feature>
<gene>
    <name evidence="2" type="ORF">M9189_04430</name>
</gene>
<protein>
    <submittedName>
        <fullName evidence="2">Uncharacterized protein</fullName>
    </submittedName>
</protein>